<comment type="caution">
    <text evidence="1">The sequence shown here is derived from an EMBL/GenBank/DDBJ whole genome shotgun (WGS) entry which is preliminary data.</text>
</comment>
<organism evidence="1 2">
    <name type="scientific">Ophiocordyceps polyrhachis-furcata BCC 54312</name>
    <dbReference type="NCBI Taxonomy" id="1330021"/>
    <lineage>
        <taxon>Eukaryota</taxon>
        <taxon>Fungi</taxon>
        <taxon>Dikarya</taxon>
        <taxon>Ascomycota</taxon>
        <taxon>Pezizomycotina</taxon>
        <taxon>Sordariomycetes</taxon>
        <taxon>Hypocreomycetidae</taxon>
        <taxon>Hypocreales</taxon>
        <taxon>Ophiocordycipitaceae</taxon>
        <taxon>Ophiocordyceps</taxon>
    </lineage>
</organism>
<feature type="non-terminal residue" evidence="1">
    <location>
        <position position="89"/>
    </location>
</feature>
<dbReference type="EMBL" id="LKCN02000007">
    <property type="protein sequence ID" value="RCI12330.1"/>
    <property type="molecule type" value="Genomic_DNA"/>
</dbReference>
<gene>
    <name evidence="1" type="ORF">L249_0682</name>
</gene>
<reference evidence="1 2" key="1">
    <citation type="journal article" date="2015" name="BMC Genomics">
        <title>Insights from the genome of Ophiocordyceps polyrhachis-furcata to pathogenicity and host specificity in insect fungi.</title>
        <authorList>
            <person name="Wichadakul D."/>
            <person name="Kobmoo N."/>
            <person name="Ingsriswang S."/>
            <person name="Tangphatsornruang S."/>
            <person name="Chantasingh D."/>
            <person name="Luangsa-ard J.J."/>
            <person name="Eurwilaichitr L."/>
        </authorList>
    </citation>
    <scope>NUCLEOTIDE SEQUENCE [LARGE SCALE GENOMIC DNA]</scope>
    <source>
        <strain evidence="1 2">BCC 54312</strain>
    </source>
</reference>
<keyword evidence="2" id="KW-1185">Reference proteome</keyword>
<name>A0A367LD36_9HYPO</name>
<accession>A0A367LD36</accession>
<evidence type="ECO:0000313" key="2">
    <source>
        <dbReference type="Proteomes" id="UP000253664"/>
    </source>
</evidence>
<dbReference type="Proteomes" id="UP000253664">
    <property type="component" value="Unassembled WGS sequence"/>
</dbReference>
<sequence>MPAVLESDVEQSAAAAWATVTRARTSVSFIFLGSDGKMMMRFVFQRDTQLCFRTGFDLDYVREAVHKRNHFAIIYSELCVCAFLPPSWL</sequence>
<dbReference type="AlphaFoldDB" id="A0A367LD36"/>
<proteinExistence type="predicted"/>
<protein>
    <submittedName>
        <fullName evidence="1">Uncharacterized protein</fullName>
    </submittedName>
</protein>
<evidence type="ECO:0000313" key="1">
    <source>
        <dbReference type="EMBL" id="RCI12330.1"/>
    </source>
</evidence>